<sequence>MESPCVSQCGLDPVTGTCSGCGRTIEEIRNWKLSSNAEKLEILNAMARRRAQAAAG</sequence>
<dbReference type="PANTHER" id="PTHR35175:SF2">
    <property type="entry name" value="DUF1289 DOMAIN-CONTAINING PROTEIN"/>
    <property type="match status" value="1"/>
</dbReference>
<dbReference type="EMBL" id="JAAIYP010000038">
    <property type="protein sequence ID" value="NFV80851.1"/>
    <property type="molecule type" value="Genomic_DNA"/>
</dbReference>
<reference evidence="1 2" key="1">
    <citation type="submission" date="2020-02" db="EMBL/GenBank/DDBJ databases">
        <authorList>
            <person name="Dziuba M."/>
            <person name="Kuznetsov B."/>
            <person name="Mardanov A."/>
            <person name="Ravin N."/>
            <person name="Grouzdev D."/>
        </authorList>
    </citation>
    <scope>NUCLEOTIDE SEQUENCE [LARGE SCALE GENOMIC DNA]</scope>
    <source>
        <strain evidence="1 2">SpK</strain>
    </source>
</reference>
<gene>
    <name evidence="1" type="ORF">G4223_12090</name>
</gene>
<dbReference type="PANTHER" id="PTHR35175">
    <property type="entry name" value="DUF1289 DOMAIN-CONTAINING PROTEIN"/>
    <property type="match status" value="1"/>
</dbReference>
<dbReference type="Pfam" id="PF06945">
    <property type="entry name" value="DUF1289"/>
    <property type="match status" value="1"/>
</dbReference>
<proteinExistence type="predicted"/>
<dbReference type="AlphaFoldDB" id="A0A7C9UZZ8"/>
<keyword evidence="2" id="KW-1185">Reference proteome</keyword>
<comment type="caution">
    <text evidence="1">The sequence shown here is derived from an EMBL/GenBank/DDBJ whole genome shotgun (WGS) entry which is preliminary data.</text>
</comment>
<name>A0A7C9UZZ8_9PROT</name>
<evidence type="ECO:0000313" key="2">
    <source>
        <dbReference type="Proteomes" id="UP000480684"/>
    </source>
</evidence>
<accession>A0A7C9UZZ8</accession>
<dbReference type="Proteomes" id="UP000480684">
    <property type="component" value="Unassembled WGS sequence"/>
</dbReference>
<protein>
    <submittedName>
        <fullName evidence="1">DUF1289 domain-containing protein</fullName>
    </submittedName>
</protein>
<dbReference type="InterPro" id="IPR010710">
    <property type="entry name" value="DUF1289"/>
</dbReference>
<evidence type="ECO:0000313" key="1">
    <source>
        <dbReference type="EMBL" id="NFV80851.1"/>
    </source>
</evidence>
<organism evidence="1 2">
    <name type="scientific">Magnetospirillum aberrantis SpK</name>
    <dbReference type="NCBI Taxonomy" id="908842"/>
    <lineage>
        <taxon>Bacteria</taxon>
        <taxon>Pseudomonadati</taxon>
        <taxon>Pseudomonadota</taxon>
        <taxon>Alphaproteobacteria</taxon>
        <taxon>Rhodospirillales</taxon>
        <taxon>Rhodospirillaceae</taxon>
        <taxon>Magnetospirillum</taxon>
    </lineage>
</organism>